<dbReference type="GO" id="GO:0005524">
    <property type="term" value="F:ATP binding"/>
    <property type="evidence" value="ECO:0007669"/>
    <property type="project" value="UniProtKB-KW"/>
</dbReference>
<dbReference type="SUPFAM" id="SSF52540">
    <property type="entry name" value="P-loop containing nucleoside triphosphate hydrolases"/>
    <property type="match status" value="2"/>
</dbReference>
<reference evidence="10 11" key="1">
    <citation type="submission" date="2016-10" db="EMBL/GenBank/DDBJ databases">
        <authorList>
            <person name="Varghese N."/>
            <person name="Submissions S."/>
        </authorList>
    </citation>
    <scope>NUCLEOTIDE SEQUENCE [LARGE SCALE GENOMIC DNA]</scope>
    <source>
        <strain evidence="10 11">WC1T17</strain>
    </source>
</reference>
<dbReference type="EMBL" id="FOCC01000005">
    <property type="protein sequence ID" value="SEM62247.1"/>
    <property type="molecule type" value="Genomic_DNA"/>
</dbReference>
<evidence type="ECO:0000313" key="10">
    <source>
        <dbReference type="EMBL" id="SEM62247.1"/>
    </source>
</evidence>
<dbReference type="PROSITE" id="PS00211">
    <property type="entry name" value="ABC_TRANSPORTER_1"/>
    <property type="match status" value="2"/>
</dbReference>
<keyword evidence="5" id="KW-0547">Nucleotide-binding</keyword>
<dbReference type="PANTHER" id="PTHR43553">
    <property type="entry name" value="HEAVY METAL TRANSPORTER"/>
    <property type="match status" value="1"/>
</dbReference>
<dbReference type="PROSITE" id="PS50893">
    <property type="entry name" value="ABC_TRANSPORTER_2"/>
    <property type="match status" value="2"/>
</dbReference>
<keyword evidence="8" id="KW-0472">Membrane</keyword>
<dbReference type="InterPro" id="IPR017871">
    <property type="entry name" value="ABC_transporter-like_CS"/>
</dbReference>
<evidence type="ECO:0000256" key="1">
    <source>
        <dbReference type="ARBA" id="ARBA00004202"/>
    </source>
</evidence>
<dbReference type="Proteomes" id="UP000182089">
    <property type="component" value="Unassembled WGS sequence"/>
</dbReference>
<dbReference type="InterPro" id="IPR003439">
    <property type="entry name" value="ABC_transporter-like_ATP-bd"/>
</dbReference>
<keyword evidence="3" id="KW-0813">Transport</keyword>
<evidence type="ECO:0000259" key="9">
    <source>
        <dbReference type="PROSITE" id="PS50893"/>
    </source>
</evidence>
<comment type="similarity">
    <text evidence="2">Belongs to the ABC transporter superfamily.</text>
</comment>
<keyword evidence="7" id="KW-1278">Translocase</keyword>
<dbReference type="InterPro" id="IPR003593">
    <property type="entry name" value="AAA+_ATPase"/>
</dbReference>
<dbReference type="Gene3D" id="3.40.50.300">
    <property type="entry name" value="P-loop containing nucleotide triphosphate hydrolases"/>
    <property type="match status" value="2"/>
</dbReference>
<feature type="domain" description="ABC transporter" evidence="9">
    <location>
        <begin position="242"/>
        <end position="455"/>
    </location>
</feature>
<keyword evidence="4" id="KW-1003">Cell membrane</keyword>
<evidence type="ECO:0000313" key="11">
    <source>
        <dbReference type="Proteomes" id="UP000182089"/>
    </source>
</evidence>
<evidence type="ECO:0000256" key="2">
    <source>
        <dbReference type="ARBA" id="ARBA00005417"/>
    </source>
</evidence>
<comment type="caution">
    <text evidence="10">The sequence shown here is derived from an EMBL/GenBank/DDBJ whole genome shotgun (WGS) entry which is preliminary data.</text>
</comment>
<protein>
    <submittedName>
        <fullName evidence="10">Energy-coupling factor transport system ATP-binding protein</fullName>
    </submittedName>
</protein>
<dbReference type="InterPro" id="IPR050095">
    <property type="entry name" value="ECF_ABC_transporter_ATP-bd"/>
</dbReference>
<feature type="domain" description="ABC transporter" evidence="9">
    <location>
        <begin position="4"/>
        <end position="240"/>
    </location>
</feature>
<dbReference type="PANTHER" id="PTHR43553:SF27">
    <property type="entry name" value="ENERGY-COUPLING FACTOR TRANSPORTER ATP-BINDING PROTEIN ECFA2"/>
    <property type="match status" value="1"/>
</dbReference>
<dbReference type="SMART" id="SM00382">
    <property type="entry name" value="AAA"/>
    <property type="match status" value="2"/>
</dbReference>
<evidence type="ECO:0000256" key="4">
    <source>
        <dbReference type="ARBA" id="ARBA00022475"/>
    </source>
</evidence>
<sequence>MINLTLNQVTFAYRQGSFLLENFSYQVQAGVTLITGKSGSGKTTLLKIMCGLLPTYGGTLTGEVLLEHQALDRVPKNELAAQIGYLMQNPSRSFAMKTVEDQLLFGLENLQLAPDVIWSRLEEALVKFNLQKKRHQPVQTLSGGEQQKVALAQIYCQRSSLILLDEPFANIDAKSRAELLELIKDLKKQKISFVICDHDQNGYQGLADFVYEFTSTGLKTTHLKSYPPVENFTLPQKAVSKFKAECLSVKNPSQVLLLEASFSLAKGQIGLLSGPNGSGKSTLLAALSQLNAYQGNIYYDGRVARKRKLKKWAQIVGLGFQQAEEQFTEILVQDEIALAQKNSQHPDYWTKAQVDQLTRKLNLTGVLKQSVYQLSGGQQKKLQLLLLLVLAPPVLLLDEPLAGLDYRSYAVVLENLAQTVKDLNLECLMVSHQRYLLNGYIAYELRLQNKQLVEVRR</sequence>
<organism evidence="10 11">
    <name type="scientific">Ligilactobacillus ruminis</name>
    <dbReference type="NCBI Taxonomy" id="1623"/>
    <lineage>
        <taxon>Bacteria</taxon>
        <taxon>Bacillati</taxon>
        <taxon>Bacillota</taxon>
        <taxon>Bacilli</taxon>
        <taxon>Lactobacillales</taxon>
        <taxon>Lactobacillaceae</taxon>
        <taxon>Ligilactobacillus</taxon>
    </lineage>
</organism>
<evidence type="ECO:0000256" key="3">
    <source>
        <dbReference type="ARBA" id="ARBA00022448"/>
    </source>
</evidence>
<dbReference type="CDD" id="cd03225">
    <property type="entry name" value="ABC_cobalt_CbiO_domain1"/>
    <property type="match status" value="1"/>
</dbReference>
<comment type="subcellular location">
    <subcellularLocation>
        <location evidence="1">Cell membrane</location>
        <topology evidence="1">Peripheral membrane protein</topology>
    </subcellularLocation>
</comment>
<evidence type="ECO:0000256" key="8">
    <source>
        <dbReference type="ARBA" id="ARBA00023136"/>
    </source>
</evidence>
<dbReference type="InterPro" id="IPR015856">
    <property type="entry name" value="ABC_transpr_CbiO/EcfA_su"/>
</dbReference>
<accession>A0ABY1AB96</accession>
<proteinExistence type="inferred from homology"/>
<name>A0ABY1AB96_9LACO</name>
<keyword evidence="6 10" id="KW-0067">ATP-binding</keyword>
<dbReference type="Pfam" id="PF00005">
    <property type="entry name" value="ABC_tran"/>
    <property type="match status" value="2"/>
</dbReference>
<evidence type="ECO:0000256" key="6">
    <source>
        <dbReference type="ARBA" id="ARBA00022840"/>
    </source>
</evidence>
<gene>
    <name evidence="10" type="ORF">SAMN05216431_105104</name>
</gene>
<dbReference type="InterPro" id="IPR027417">
    <property type="entry name" value="P-loop_NTPase"/>
</dbReference>
<evidence type="ECO:0000256" key="7">
    <source>
        <dbReference type="ARBA" id="ARBA00022967"/>
    </source>
</evidence>
<evidence type="ECO:0000256" key="5">
    <source>
        <dbReference type="ARBA" id="ARBA00022741"/>
    </source>
</evidence>